<dbReference type="OrthoDB" id="297681at2759"/>
<name>A0A8S1UT25_9CILI</name>
<keyword evidence="3" id="KW-1185">Reference proteome</keyword>
<feature type="signal peptide" evidence="1">
    <location>
        <begin position="1"/>
        <end position="18"/>
    </location>
</feature>
<proteinExistence type="predicted"/>
<organism evidence="2 3">
    <name type="scientific">Paramecium pentaurelia</name>
    <dbReference type="NCBI Taxonomy" id="43138"/>
    <lineage>
        <taxon>Eukaryota</taxon>
        <taxon>Sar</taxon>
        <taxon>Alveolata</taxon>
        <taxon>Ciliophora</taxon>
        <taxon>Intramacronucleata</taxon>
        <taxon>Oligohymenophorea</taxon>
        <taxon>Peniculida</taxon>
        <taxon>Parameciidae</taxon>
        <taxon>Paramecium</taxon>
    </lineage>
</organism>
<sequence length="3368" mass="379013">MLLPRFFLLCLIFNLGSTMFCNYYPMDAKACISKTDGIMCEFSQFENACLQTSITSYGCEPTLNKLACLNQLTNPDDSEATCLFTSKCQLAKKQHFKNLGCSIKYSKYGCMNVQKKDCIWNKGCYEYENEIPLGDECSKIFGESVTPSLCQKIQNISCMSNGFEGDYQCVSVTEQQQSQILCNQLGLNQQGCIQITTKDQACIFENNQCKNVLSTYPQKCSLMLNRLGCLQIINPKLKCQWKNNTCMDFIDKKQTCEQITEVNSIVCSGFNGICLYDSINKQCINPTSNQLEKIKCNTFGLTKQACLQIKNQYCTFFKGICEELSISDLKLFQCKMELNEDACINIQTQFQYCKWDGVQCTRIQLNQDINCPLDSLNSESKVNGNVCQSISKPGVTCKYNANTHLCVRSTEKDYCNSPYLNLQGCVSITSAGYACQWTKDGCVNIKIVANKTKCETLGFANAISCSQVYENNSLGCYYDPSYQQCKSIILKEEEIFLNSINCSDTKYGYNKSICASITTPGQVCRWYQNSCQQIRSKEQIAQIQCIQLQFVNKYACGFVEYGKEPCRYLDLQKGCVNSIVNNMNCATPGLNSFACAIASGSCYFDTNTNSCQYVSNPYQQQSQITAAAKAELLNTMTCDASSPTIDICAQIVTPGQICNWSFRTNRCQNLFIPFNSLCNNYLGTSVVVNANTCAAIENEFPDYDPVEGAKVDINRANCKFNSKTSNCETNKDGCSTPCCTEPDKIGINAHSCSKYSSKDVNTYCFFNNDLRCQQLTIEQVGVVNQDTARIYFNANQFKCSQMSINSCYMITWSTKQRCYYNGSSCININYGNYVDFSIFIVAPKIMNEYACLGIEASKTTKNNLKYFTYDSTTFTCTSIEAPVDKESCEQVIGNRNLCLATQITLGNGYCKWDSTNLKCVTITKDEFLQINTCNYGQNKKACISHANIGCQFSITNDRCIDTQTDVECTDFDSTGLVSSTVCLKIIKDKQMCKFDESNKCVAHSDDAVGCNINGGNAITCYYKTTSAECRWDPKSLECYENKTNIALLGCNDNLNKKLCLQVTKEPCVWDISKYKCYRLQAIDSTSFKKIESGSEYNKQTCMTLIGDSYYYNVVTDDDNNKSHKCSILTSQMSTCNQYYANKQACLLQTRGIYCYYDTSESDLSKRCKPYTAEQTSCTTSTQINISVCMDIPKQCQFNTTNLQCLSTTIQETDLCSDLRKKSGSYYNKLSCSSISTVIADSDGKFQCYDKKDNQQTCNYEKYCYWNSSTYTCDIKILHAISFQVDKECETKDKTDSDGNPVVDGEGNKETEEVCKDVPKCNNDKISDALYVQECSYRYSKALCLEMNDAQCYFDLNQGGCNPIASNERKLSSCDNVYNVVQNNCLESQSKYALCKVETSSDKYPTNCKTLERSVIKCTTNSVLLSSYKCADILSLSISKGACANATDSCRYEAGKCVSTITKDSTCTPSCDSSFSKKLCTYCGCDFDTLGVCQNTPVQLFPQLTKINLTLTSENDEIEIKTNKYFLCYEVNLLNSGKAEQVCGRVSQSCIYTNMCVDATGYSCSQLLDRTVTEKACVRCKGDLMIYDSITQRCKSLKNTTVSSCDKLNQIACLQSTTVSCRWLDYTCESFTTANNSDCSIYNNFSCSTVNNCWVNPATKLCSTYIETLGKCNELPNENICRISNLQACVWDPTAKQCKDAIMDSDYTCAKSNKFGCLNNKVYSCGWLDSDQCESITLDPANFVSCSDFLGNDENLPVYLYFNAQICSQLVIETEDAVKSCFRDQNYQCREPIITDTFICTTPGLNKQSCINIIDDNCKYEDNQCQLQTNLEIGCLDNLSIGACLNQKDTCKFTEGKCSEFAITQINDFLNEDVNYPYSISVCSKLDNSNEAYQESFIYNSILQSCIQITNRDPYITDCTLLGINKFACLTKTNTFCIYINNQCQSQTRSSLQQILTCSDTLNWYSCSMIITDKGTLCKFKNNRCQDIDDIVDTCQTLQDEGAIVNSNVCSSRTDLPCRLNVQTNQCNVIEADQIFVCNQQGLNLIGCLFQTEGSLCIFQDGLCQNSYGNNNCKDKINKDKCLSIRTKKQYCYFDDTLGCQDIVINSDLSICGQFNKQTNPLVCALATGEASTPCYYNDQVKMCQEFTSEIITEWTNRISFNSKTCQLYKDDNKLTYWKDECLEIPTQQLSYLDCDSQSNLLGCVSITNPNAQCMFNKVKNLCEKVTDFTQPCISYVNINSSIICERVIDNACYFSNTDQACLILKPEDEIDCSVQTNGYNEIACKQNTNCVFSDHCYLKEEGEFSLCSDANTNKTSCQAVKYESCQYKDNNCSKISDTSIIRCEDAINIFGCQNITTDGVYCRFIDDLCQEINPLTLKDTTCTELTTINSFIYCEQVSVDDQLCKYDIKKKVCAFTEPIDEFSCNRGLNQLACLNKTTKSLQCKFWNYCYGPNYQILNCDYTQVDDCCTFASNLESCLFQSQFNCLWIDNKCQKYTSTQTDCNLIENASRNICTSIQNSFCIFDTTLKTCRTINPTNCDQAQTPEQCKIIKGLPCYWNSIVEQCEYKQKKLYDECQDIENASGNMRACLDVERPGQLCQFINNQCKTFIEIPNSNNCLDNINKVSCTQQIVNECIWEFKTIKIKLTSLAKQETELSIGECKIFTAFDTMNCSDQLSYLACLKITKKGVQCYWNDEQCQTIPIIKGDIITPNTYVLINSNACALVNNGDMVRYNQDTLSCIKETNFDNLTCSPMTPGLNKQACIKNQFQKCSWDEKNHACVFEGKRLLVEEQLQSHRLLQTQTCKRDGLGPQLCSQLSLQLPCGSGEIGCDLIDINTAICSDKGINKYACLNLKTGPCVWMQDQDGIFVCQDYIPFTSCEQVFIDVNSSVCSYVLDDACVYNKQLNKCEIPTEKYTQCEIEGINAIACSLIQGCIFKNQKCQTQDLNLNVLCNQVEQANYQVCSLAIDRCKYSDLTHGCIKSTITDNCNTLGLSALGCNVLDECKWSDSKCQCLAYIEQFPICSTILEYSKCENLNYCFFEVSESKTNKDITQYLKNTNYGTCRDKKCSDLIVNECSGTVIGDAYCYLNTKSECLPAYNCNDLIATSLDCSVYKIKNKRCKNKLTLTGCENLDCNSLNQTNCEQFINECVFVGYCKNRTCEYMGKTQCLQNDCDWNDQQEKCTIQLDCSQISTSDNCILKKQQGIQCAWIPTLNKVEECTSTGCRYLGISQGDCMGTHIGTDVCVQMNDFSCVSCEEIKDSCICLNQSQFCSYDNLNQKCKSKSCQHHNQDDCPNTHCRFNNSLKICQPLCQYNYNQLQCNQADECVWDSINKICASHLSNVITPQINLPAPNHAYILMPIFLVILMNL</sequence>
<feature type="chain" id="PRO_5035730253" evidence="1">
    <location>
        <begin position="19"/>
        <end position="3368"/>
    </location>
</feature>
<comment type="caution">
    <text evidence="2">The sequence shown here is derived from an EMBL/GenBank/DDBJ whole genome shotgun (WGS) entry which is preliminary data.</text>
</comment>
<dbReference type="EMBL" id="CAJJDO010000043">
    <property type="protein sequence ID" value="CAD8165606.1"/>
    <property type="molecule type" value="Genomic_DNA"/>
</dbReference>
<evidence type="ECO:0000313" key="3">
    <source>
        <dbReference type="Proteomes" id="UP000689195"/>
    </source>
</evidence>
<reference evidence="2" key="1">
    <citation type="submission" date="2021-01" db="EMBL/GenBank/DDBJ databases">
        <authorList>
            <consortium name="Genoscope - CEA"/>
            <person name="William W."/>
        </authorList>
    </citation>
    <scope>NUCLEOTIDE SEQUENCE</scope>
</reference>
<evidence type="ECO:0000313" key="2">
    <source>
        <dbReference type="EMBL" id="CAD8165606.1"/>
    </source>
</evidence>
<keyword evidence="1" id="KW-0732">Signal</keyword>
<accession>A0A8S1UT25</accession>
<protein>
    <submittedName>
        <fullName evidence="2">Uncharacterized protein</fullName>
    </submittedName>
</protein>
<evidence type="ECO:0000256" key="1">
    <source>
        <dbReference type="SAM" id="SignalP"/>
    </source>
</evidence>
<gene>
    <name evidence="2" type="ORF">PPENT_87.1.T0430035</name>
</gene>
<dbReference type="Proteomes" id="UP000689195">
    <property type="component" value="Unassembled WGS sequence"/>
</dbReference>